<protein>
    <submittedName>
        <fullName evidence="1">Uncharacterized protein</fullName>
    </submittedName>
</protein>
<evidence type="ECO:0000313" key="2">
    <source>
        <dbReference type="Proteomes" id="UP000683401"/>
    </source>
</evidence>
<accession>A0ABX8HYR7</accession>
<dbReference type="Proteomes" id="UP000683401">
    <property type="component" value="Chromosome"/>
</dbReference>
<name>A0ABX8HYR7_9PSED</name>
<gene>
    <name evidence="1" type="ORF">KQP88_10105</name>
</gene>
<proteinExistence type="predicted"/>
<dbReference type="RefSeq" id="WP_216705561.1">
    <property type="nucleotide sequence ID" value="NZ_CP076668.1"/>
</dbReference>
<sequence length="64" mass="7430">MDDIFDLKEVFGSHPTYQFGAGEDRPGEQHWFSLFTNLPNDAEQRVKSRHWILANLGAYFRGCI</sequence>
<organism evidence="1 2">
    <name type="scientific">Pseudomonas lijiangensis</name>
    <dbReference type="NCBI Taxonomy" id="2995658"/>
    <lineage>
        <taxon>Bacteria</taxon>
        <taxon>Pseudomonadati</taxon>
        <taxon>Pseudomonadota</taxon>
        <taxon>Gammaproteobacteria</taxon>
        <taxon>Pseudomonadales</taxon>
        <taxon>Pseudomonadaceae</taxon>
        <taxon>Pseudomonas</taxon>
    </lineage>
</organism>
<keyword evidence="2" id="KW-1185">Reference proteome</keyword>
<reference evidence="2" key="1">
    <citation type="submission" date="2021-06" db="EMBL/GenBank/DDBJ databases">
        <title>Identification of Pseudomonas cichorii causing bacterial leaf black spot of flue-cured tobacco, a new disease in China.</title>
        <authorList>
            <person name="Lu C.-H."/>
        </authorList>
    </citation>
    <scope>NUCLEOTIDE SEQUENCE [LARGE SCALE GENOMIC DNA]</scope>
    <source>
        <strain evidence="2">LJ2</strain>
    </source>
</reference>
<evidence type="ECO:0000313" key="1">
    <source>
        <dbReference type="EMBL" id="QWU85083.1"/>
    </source>
</evidence>
<dbReference type="EMBL" id="CP076668">
    <property type="protein sequence ID" value="QWU85083.1"/>
    <property type="molecule type" value="Genomic_DNA"/>
</dbReference>